<proteinExistence type="inferred from homology"/>
<dbReference type="AlphaFoldDB" id="A0A2Y9A875"/>
<dbReference type="InterPro" id="IPR008978">
    <property type="entry name" value="HSP20-like_chaperone"/>
</dbReference>
<evidence type="ECO:0000259" key="3">
    <source>
        <dbReference type="PROSITE" id="PS01031"/>
    </source>
</evidence>
<dbReference type="Gene3D" id="2.60.40.790">
    <property type="match status" value="1"/>
</dbReference>
<evidence type="ECO:0000313" key="4">
    <source>
        <dbReference type="EMBL" id="SSA40694.1"/>
    </source>
</evidence>
<accession>A0A2Y9A875</accession>
<evidence type="ECO:0000256" key="2">
    <source>
        <dbReference type="RuleBase" id="RU003616"/>
    </source>
</evidence>
<name>A0A2Y9A875_9MICO</name>
<dbReference type="Pfam" id="PF00011">
    <property type="entry name" value="HSP20"/>
    <property type="match status" value="1"/>
</dbReference>
<dbReference type="OrthoDB" id="5242916at2"/>
<dbReference type="CDD" id="cd06464">
    <property type="entry name" value="ACD_sHsps-like"/>
    <property type="match status" value="1"/>
</dbReference>
<dbReference type="InterPro" id="IPR031107">
    <property type="entry name" value="Small_HSP"/>
</dbReference>
<feature type="domain" description="SHSP" evidence="3">
    <location>
        <begin position="21"/>
        <end position="132"/>
    </location>
</feature>
<protein>
    <submittedName>
        <fullName evidence="4">HSP20 family protein</fullName>
    </submittedName>
</protein>
<dbReference type="PANTHER" id="PTHR11527">
    <property type="entry name" value="HEAT-SHOCK PROTEIN 20 FAMILY MEMBER"/>
    <property type="match status" value="1"/>
</dbReference>
<organism evidence="4 5">
    <name type="scientific">Georgenia satyanarayanai</name>
    <dbReference type="NCBI Taxonomy" id="860221"/>
    <lineage>
        <taxon>Bacteria</taxon>
        <taxon>Bacillati</taxon>
        <taxon>Actinomycetota</taxon>
        <taxon>Actinomycetes</taxon>
        <taxon>Micrococcales</taxon>
        <taxon>Bogoriellaceae</taxon>
        <taxon>Georgenia</taxon>
    </lineage>
</organism>
<dbReference type="SUPFAM" id="SSF49764">
    <property type="entry name" value="HSP20-like chaperones"/>
    <property type="match status" value="1"/>
</dbReference>
<reference evidence="4 5" key="1">
    <citation type="submission" date="2016-10" db="EMBL/GenBank/DDBJ databases">
        <authorList>
            <person name="Cai Z."/>
        </authorList>
    </citation>
    <scope>NUCLEOTIDE SEQUENCE [LARGE SCALE GENOMIC DNA]</scope>
    <source>
        <strain evidence="4 5">CGMCC 1.10826</strain>
    </source>
</reference>
<dbReference type="PROSITE" id="PS01031">
    <property type="entry name" value="SHSP"/>
    <property type="match status" value="1"/>
</dbReference>
<evidence type="ECO:0000256" key="1">
    <source>
        <dbReference type="PROSITE-ProRule" id="PRU00285"/>
    </source>
</evidence>
<dbReference type="EMBL" id="UETB01000004">
    <property type="protein sequence ID" value="SSA40694.1"/>
    <property type="molecule type" value="Genomic_DNA"/>
</dbReference>
<dbReference type="RefSeq" id="WP_110852148.1">
    <property type="nucleotide sequence ID" value="NZ_QKLZ01000004.1"/>
</dbReference>
<dbReference type="InterPro" id="IPR002068">
    <property type="entry name" value="A-crystallin/Hsp20_dom"/>
</dbReference>
<comment type="similarity">
    <text evidence="1 2">Belongs to the small heat shock protein (HSP20) family.</text>
</comment>
<gene>
    <name evidence="4" type="ORF">SAMN05216184_104250</name>
</gene>
<dbReference type="Proteomes" id="UP000250222">
    <property type="component" value="Unassembled WGS sequence"/>
</dbReference>
<sequence length="146" mass="16263">MAHFTDPFREMDRMFNTVLRQAPAATAMPLDLYRRGETFVAQIDLPGVDPTTIDIDVEDRTLTVRAERTSMDGEDVQWLSHERPTGTFARQLALGTGLAVDRIDADYADGVLTLTIPVAEEAKPRKIQVAHTPRTIEQSEKEPANA</sequence>
<keyword evidence="5" id="KW-1185">Reference proteome</keyword>
<evidence type="ECO:0000313" key="5">
    <source>
        <dbReference type="Proteomes" id="UP000250222"/>
    </source>
</evidence>